<dbReference type="AlphaFoldDB" id="A0A7R9YZ27"/>
<proteinExistence type="predicted"/>
<reference evidence="2" key="1">
    <citation type="submission" date="2021-01" db="EMBL/GenBank/DDBJ databases">
        <authorList>
            <person name="Corre E."/>
            <person name="Pelletier E."/>
            <person name="Niang G."/>
            <person name="Scheremetjew M."/>
            <person name="Finn R."/>
            <person name="Kale V."/>
            <person name="Holt S."/>
            <person name="Cochrane G."/>
            <person name="Meng A."/>
            <person name="Brown T."/>
            <person name="Cohen L."/>
        </authorList>
    </citation>
    <scope>NUCLEOTIDE SEQUENCE</scope>
    <source>
        <strain evidence="2">CCMP219</strain>
    </source>
</reference>
<name>A0A7R9YZ27_9CHLO</name>
<dbReference type="EMBL" id="HBEC01027850">
    <property type="protein sequence ID" value="CAD8295070.1"/>
    <property type="molecule type" value="Transcribed_RNA"/>
</dbReference>
<protein>
    <submittedName>
        <fullName evidence="2">Uncharacterized protein</fullName>
    </submittedName>
</protein>
<accession>A0A7R9YZ27</accession>
<sequence length="117" mass="11751">MAVVVTAAAVATAEGAKRPSARMEDQADSAGGGDGGRHVGLRATAARPGYAVMQSLQAATAQQSATQHLPLQLTAKPSGSYVEPLAPGGRCLVAPTWSQEGATCAAAGRWRTGRHGG</sequence>
<evidence type="ECO:0000313" key="2">
    <source>
        <dbReference type="EMBL" id="CAD8295070.1"/>
    </source>
</evidence>
<evidence type="ECO:0000256" key="1">
    <source>
        <dbReference type="SAM" id="MobiDB-lite"/>
    </source>
</evidence>
<feature type="region of interest" description="Disordered" evidence="1">
    <location>
        <begin position="11"/>
        <end position="40"/>
    </location>
</feature>
<gene>
    <name evidence="2" type="ORF">CEUR00632_LOCUS12827</name>
</gene>
<organism evidence="2">
    <name type="scientific">Chlamydomonas euryale</name>
    <dbReference type="NCBI Taxonomy" id="1486919"/>
    <lineage>
        <taxon>Eukaryota</taxon>
        <taxon>Viridiplantae</taxon>
        <taxon>Chlorophyta</taxon>
        <taxon>core chlorophytes</taxon>
        <taxon>Chlorophyceae</taxon>
        <taxon>CS clade</taxon>
        <taxon>Chlamydomonadales</taxon>
        <taxon>Chlamydomonadaceae</taxon>
        <taxon>Chlamydomonas</taxon>
    </lineage>
</organism>
<feature type="compositionally biased region" description="Basic and acidic residues" evidence="1">
    <location>
        <begin position="15"/>
        <end position="25"/>
    </location>
</feature>